<comment type="similarity">
    <text evidence="3">Belongs to the FdhD family.</text>
</comment>
<keyword evidence="5" id="KW-1185">Reference proteome</keyword>
<evidence type="ECO:0000256" key="2">
    <source>
        <dbReference type="ARBA" id="ARBA00023150"/>
    </source>
</evidence>
<dbReference type="NCBIfam" id="NF001943">
    <property type="entry name" value="PRK00724.1-2"/>
    <property type="match status" value="1"/>
</dbReference>
<dbReference type="PIRSF" id="PIRSF015626">
    <property type="entry name" value="FdhD"/>
    <property type="match status" value="1"/>
</dbReference>
<comment type="function">
    <text evidence="3">Required for formate dehydrogenase (FDH) activity. Acts as a sulfur carrier protein that transfers sulfur from IscS to the molybdenum cofactor prior to its insertion into FDH.</text>
</comment>
<dbReference type="Gene3D" id="3.10.20.10">
    <property type="match status" value="1"/>
</dbReference>
<dbReference type="Pfam" id="PF02634">
    <property type="entry name" value="FdhD-NarQ"/>
    <property type="match status" value="1"/>
</dbReference>
<comment type="caution">
    <text evidence="4">The sequence shown here is derived from an EMBL/GenBank/DDBJ whole genome shotgun (WGS) entry which is preliminary data.</text>
</comment>
<dbReference type="RefSeq" id="WP_308489273.1">
    <property type="nucleotide sequence ID" value="NZ_JAVFCB010000005.1"/>
</dbReference>
<dbReference type="EMBL" id="JAVFCB010000005">
    <property type="protein sequence ID" value="MDQ4214339.1"/>
    <property type="molecule type" value="Genomic_DNA"/>
</dbReference>
<dbReference type="PANTHER" id="PTHR30592:SF1">
    <property type="entry name" value="SULFUR CARRIER PROTEIN FDHD"/>
    <property type="match status" value="1"/>
</dbReference>
<dbReference type="Gene3D" id="3.40.140.10">
    <property type="entry name" value="Cytidine Deaminase, domain 2"/>
    <property type="match status" value="1"/>
</dbReference>
<proteinExistence type="inferred from homology"/>
<dbReference type="Proteomes" id="UP001230289">
    <property type="component" value="Unassembled WGS sequence"/>
</dbReference>
<dbReference type="HAMAP" id="MF_00187">
    <property type="entry name" value="FdhD"/>
    <property type="match status" value="1"/>
</dbReference>
<dbReference type="SUPFAM" id="SSF53927">
    <property type="entry name" value="Cytidine deaminase-like"/>
    <property type="match status" value="1"/>
</dbReference>
<evidence type="ECO:0000256" key="3">
    <source>
        <dbReference type="HAMAP-Rule" id="MF_00187"/>
    </source>
</evidence>
<evidence type="ECO:0000256" key="1">
    <source>
        <dbReference type="ARBA" id="ARBA00022490"/>
    </source>
</evidence>
<sequence>MGRITVRRPVTRVSIGTDPHRRADTLAVEEPLEIRIAGEPFTVTMRTPGHDVELAAGFLVGEGVISHREHLRAAIHCGGPGTGGVDNTYNVLDIGLAAGVPLPDRDRSFYTTSSCGMCGKASIEAVRTVSAYDVAAEGTTVHDTTLVTLPDTLRAHQDVFEKTGGLHAAGLFEAATGELLVLREDVGRHNAVDKVVGWALQQGRLPLGGTVLQVSGRASFELVQKAAMAGIPILAAVSAPSSLAVELAEDVGLTLIGFLRGQSMNVYTRPDRVTILPGADVPVD</sequence>
<feature type="active site" description="Cysteine persulfide intermediate" evidence="3">
    <location>
        <position position="115"/>
    </location>
</feature>
<evidence type="ECO:0000313" key="4">
    <source>
        <dbReference type="EMBL" id="MDQ4214339.1"/>
    </source>
</evidence>
<comment type="subcellular location">
    <subcellularLocation>
        <location evidence="3">Cytoplasm</location>
    </subcellularLocation>
</comment>
<comment type="caution">
    <text evidence="3">Lacks conserved residue(s) required for the propagation of feature annotation.</text>
</comment>
<evidence type="ECO:0000313" key="5">
    <source>
        <dbReference type="Proteomes" id="UP001230289"/>
    </source>
</evidence>
<dbReference type="PANTHER" id="PTHR30592">
    <property type="entry name" value="FORMATE DEHYDROGENASE"/>
    <property type="match status" value="1"/>
</dbReference>
<dbReference type="InterPro" id="IPR016193">
    <property type="entry name" value="Cytidine_deaminase-like"/>
</dbReference>
<accession>A0ABU0XI44</accession>
<reference evidence="4 5" key="1">
    <citation type="submission" date="2023-08" db="EMBL/GenBank/DDBJ databases">
        <title>Microbacterium sp. nov., isolated from a waste landfill.</title>
        <authorList>
            <person name="Wen W."/>
        </authorList>
    </citation>
    <scope>NUCLEOTIDE SEQUENCE [LARGE SCALE GENOMIC DNA]</scope>
    <source>
        <strain evidence="4 5">ASV81</strain>
    </source>
</reference>
<keyword evidence="1 3" id="KW-0963">Cytoplasm</keyword>
<keyword evidence="2 3" id="KW-0501">Molybdenum cofactor biosynthesis</keyword>
<dbReference type="InterPro" id="IPR003786">
    <property type="entry name" value="FdhD"/>
</dbReference>
<gene>
    <name evidence="3 4" type="primary">fdhD</name>
    <name evidence="4" type="ORF">RBR11_10470</name>
</gene>
<name>A0ABU0XI44_9MICO</name>
<dbReference type="NCBIfam" id="TIGR00129">
    <property type="entry name" value="fdhD_narQ"/>
    <property type="match status" value="1"/>
</dbReference>
<protein>
    <recommendedName>
        <fullName evidence="3">Sulfur carrier protein FdhD</fullName>
    </recommendedName>
</protein>
<organism evidence="4 5">
    <name type="scientific">Microbacterium capsulatum</name>
    <dbReference type="NCBI Taxonomy" id="3041921"/>
    <lineage>
        <taxon>Bacteria</taxon>
        <taxon>Bacillati</taxon>
        <taxon>Actinomycetota</taxon>
        <taxon>Actinomycetes</taxon>
        <taxon>Micrococcales</taxon>
        <taxon>Microbacteriaceae</taxon>
        <taxon>Microbacterium</taxon>
    </lineage>
</organism>